<evidence type="ECO:0000313" key="1">
    <source>
        <dbReference type="EMBL" id="RWQ99849.1"/>
    </source>
</evidence>
<protein>
    <submittedName>
        <fullName evidence="1">Uncharacterized protein</fullName>
    </submittedName>
</protein>
<reference evidence="1 2" key="1">
    <citation type="journal article" date="2018" name="Front. Microbiol.">
        <title>Genomic and genetic insights into a cosmopolitan fungus, Paecilomyces variotii (Eurotiales).</title>
        <authorList>
            <person name="Urquhart A.S."/>
            <person name="Mondo S.J."/>
            <person name="Makela M.R."/>
            <person name="Hane J.K."/>
            <person name="Wiebenga A."/>
            <person name="He G."/>
            <person name="Mihaltcheva S."/>
            <person name="Pangilinan J."/>
            <person name="Lipzen A."/>
            <person name="Barry K."/>
            <person name="de Vries R.P."/>
            <person name="Grigoriev I.V."/>
            <person name="Idnurm A."/>
        </authorList>
    </citation>
    <scope>NUCLEOTIDE SEQUENCE [LARGE SCALE GENOMIC DNA]</scope>
    <source>
        <strain evidence="1 2">CBS 101075</strain>
    </source>
</reference>
<dbReference type="RefSeq" id="XP_028489494.1">
    <property type="nucleotide sequence ID" value="XM_028627618.1"/>
</dbReference>
<dbReference type="EMBL" id="RCNU01000001">
    <property type="protein sequence ID" value="RWQ99849.1"/>
    <property type="molecule type" value="Genomic_DNA"/>
</dbReference>
<proteinExistence type="predicted"/>
<dbReference type="Proteomes" id="UP000283841">
    <property type="component" value="Unassembled WGS sequence"/>
</dbReference>
<dbReference type="GeneID" id="39596895"/>
<gene>
    <name evidence="1" type="ORF">C8Q69DRAFT_38403</name>
</gene>
<sequence>MQCIVHICTYFSMLHRTHCSWAPPRFHLEQHQDVSFLTVYDNLSSRPHYKTLRLTIASTCEFCCHFISLFLLENENHKTSL</sequence>
<dbReference type="AlphaFoldDB" id="A0A443I6W6"/>
<keyword evidence="2" id="KW-1185">Reference proteome</keyword>
<dbReference type="VEuPathDB" id="FungiDB:C8Q69DRAFT_38403"/>
<organism evidence="1 2">
    <name type="scientific">Byssochlamys spectabilis</name>
    <name type="common">Paecilomyces variotii</name>
    <dbReference type="NCBI Taxonomy" id="264951"/>
    <lineage>
        <taxon>Eukaryota</taxon>
        <taxon>Fungi</taxon>
        <taxon>Dikarya</taxon>
        <taxon>Ascomycota</taxon>
        <taxon>Pezizomycotina</taxon>
        <taxon>Eurotiomycetes</taxon>
        <taxon>Eurotiomycetidae</taxon>
        <taxon>Eurotiales</taxon>
        <taxon>Thermoascaceae</taxon>
        <taxon>Paecilomyces</taxon>
    </lineage>
</organism>
<name>A0A443I6W6_BYSSP</name>
<evidence type="ECO:0000313" key="2">
    <source>
        <dbReference type="Proteomes" id="UP000283841"/>
    </source>
</evidence>
<accession>A0A443I6W6</accession>
<comment type="caution">
    <text evidence="1">The sequence shown here is derived from an EMBL/GenBank/DDBJ whole genome shotgun (WGS) entry which is preliminary data.</text>
</comment>